<keyword evidence="2" id="KW-1185">Reference proteome</keyword>
<comment type="caution">
    <text evidence="1">The sequence shown here is derived from an EMBL/GenBank/DDBJ whole genome shotgun (WGS) entry which is preliminary data.</text>
</comment>
<evidence type="ECO:0008006" key="3">
    <source>
        <dbReference type="Google" id="ProtNLM"/>
    </source>
</evidence>
<dbReference type="Proteomes" id="UP001299046">
    <property type="component" value="Unassembled WGS sequence"/>
</dbReference>
<name>A0ABU5YIT6_9MYCO</name>
<organism evidence="1 2">
    <name type="scientific">[Mycobacterium] zoologicum</name>
    <dbReference type="NCBI Taxonomy" id="2872311"/>
    <lineage>
        <taxon>Bacteria</taxon>
        <taxon>Bacillati</taxon>
        <taxon>Actinomycetota</taxon>
        <taxon>Actinomycetes</taxon>
        <taxon>Mycobacteriales</taxon>
        <taxon>Mycobacteriaceae</taxon>
        <taxon>Mycolicibacter</taxon>
    </lineage>
</organism>
<dbReference type="EMBL" id="JAYJJT010000002">
    <property type="protein sequence ID" value="MEB3048653.1"/>
    <property type="molecule type" value="Genomic_DNA"/>
</dbReference>
<protein>
    <recommendedName>
        <fullName evidence="3">PE domain-containing protein</fullName>
    </recommendedName>
</protein>
<accession>A0ABU5YIT6</accession>
<gene>
    <name evidence="1" type="ORF">KV112_02685</name>
</gene>
<reference evidence="1 2" key="1">
    <citation type="submission" date="2023-12" db="EMBL/GenBank/DDBJ databases">
        <title>Description of new species of Mycobacterium terrae complex isolated from sewage at the Sao Paulo Zoological Park Foundation in Brazil.</title>
        <authorList>
            <person name="Romagnoli C.L."/>
            <person name="Conceicao E.C."/>
            <person name="Machado E."/>
            <person name="Barreto L.B.P.F."/>
            <person name="Sharma A."/>
            <person name="Silva N.M."/>
            <person name="Marques L.E."/>
            <person name="Juliana M.A."/>
            <person name="Lourenco M.C.S."/>
            <person name="Digiampietri L.A."/>
            <person name="Suffys P.N."/>
            <person name="Viana-Niero C."/>
        </authorList>
    </citation>
    <scope>NUCLEOTIDE SEQUENCE [LARGE SCALE GENOMIC DNA]</scope>
    <source>
        <strain evidence="1 2">MYC123</strain>
    </source>
</reference>
<sequence length="105" mass="11884">MTNYGPYVPGETFPVLDADRSHADREYQRHVIAECGFTEPYISETDDWCTMPLRVVVDSASDVHIEFGPYDLNIADIQALQRAIGTYYENVNRSRLRVIGDGGNQ</sequence>
<evidence type="ECO:0000313" key="2">
    <source>
        <dbReference type="Proteomes" id="UP001299046"/>
    </source>
</evidence>
<dbReference type="RefSeq" id="WP_224860652.1">
    <property type="nucleotide sequence ID" value="NZ_JAYJJT010000002.1"/>
</dbReference>
<proteinExistence type="predicted"/>
<evidence type="ECO:0000313" key="1">
    <source>
        <dbReference type="EMBL" id="MEB3048653.1"/>
    </source>
</evidence>